<keyword evidence="11 12" id="KW-0472">Membrane</keyword>
<dbReference type="Proteomes" id="UP001369082">
    <property type="component" value="Unassembled WGS sequence"/>
</dbReference>
<keyword evidence="8 12" id="KW-0997">Cell inner membrane</keyword>
<feature type="transmembrane region" description="Helical" evidence="12">
    <location>
        <begin position="240"/>
        <end position="260"/>
    </location>
</feature>
<dbReference type="InterPro" id="IPR003453">
    <property type="entry name" value="ABC_MlaE_roteobac"/>
</dbReference>
<dbReference type="InterPro" id="IPR053408">
    <property type="entry name" value="MlaE_Permease"/>
</dbReference>
<accession>A0ABU9GN77</accession>
<dbReference type="RefSeq" id="WP_341596717.1">
    <property type="nucleotide sequence ID" value="NZ_JBAKAZ010000008.1"/>
</dbReference>
<gene>
    <name evidence="13" type="primary">mlaE</name>
    <name evidence="13" type="ORF">V6256_03725</name>
</gene>
<feature type="transmembrane region" description="Helical" evidence="12">
    <location>
        <begin position="56"/>
        <end position="81"/>
    </location>
</feature>
<evidence type="ECO:0000256" key="5">
    <source>
        <dbReference type="ARBA" id="ARBA00020857"/>
    </source>
</evidence>
<proteinExistence type="inferred from homology"/>
<comment type="caution">
    <text evidence="12">Lacks conserved residue(s) required for the propagation of feature annotation.</text>
</comment>
<reference evidence="13 14" key="1">
    <citation type="submission" date="2024-02" db="EMBL/GenBank/DDBJ databases">
        <title>Bacteria isolated from the canopy kelp, Nereocystis luetkeana.</title>
        <authorList>
            <person name="Pfister C.A."/>
            <person name="Younker I.T."/>
            <person name="Light S.H."/>
        </authorList>
    </citation>
    <scope>NUCLEOTIDE SEQUENCE [LARGE SCALE GENOMIC DNA]</scope>
    <source>
        <strain evidence="13 14">TI.1.05</strain>
    </source>
</reference>
<evidence type="ECO:0000256" key="12">
    <source>
        <dbReference type="RuleBase" id="RU362044"/>
    </source>
</evidence>
<evidence type="ECO:0000256" key="7">
    <source>
        <dbReference type="ARBA" id="ARBA00022475"/>
    </source>
</evidence>
<keyword evidence="7" id="KW-1003">Cell membrane</keyword>
<evidence type="ECO:0000256" key="3">
    <source>
        <dbReference type="ARBA" id="ARBA00007556"/>
    </source>
</evidence>
<keyword evidence="14" id="KW-1185">Reference proteome</keyword>
<evidence type="ECO:0000256" key="10">
    <source>
        <dbReference type="ARBA" id="ARBA00022989"/>
    </source>
</evidence>
<dbReference type="InterPro" id="IPR030802">
    <property type="entry name" value="Permease_MalE"/>
</dbReference>
<evidence type="ECO:0000256" key="4">
    <source>
        <dbReference type="ARBA" id="ARBA00011380"/>
    </source>
</evidence>
<sequence>MQQFITPFLQTIGAFTLQLIQSIGQSTLMFCRTLFTKPHAKLFRLTVVQIYHLGILSLPIILTAGLFIGMVLSLQGYYVLVDYAAEESLGSMVALSLLRELGPVVAALLFAGRAGSALTAEIGLMQSTEQIASMEMMAVSPLKRIIAPRLIAGIITLPLLTLVFNLVAIWGGYLIGVVWMGVDGGAFWSVMEGSVNFAPDVGNGMIKSLIFAFIVTWVALYNGFYVIPNAQGISKATTKTVVLASLSVLGMDFILTVIMFGG</sequence>
<feature type="transmembrane region" description="Helical" evidence="12">
    <location>
        <begin position="209"/>
        <end position="228"/>
    </location>
</feature>
<keyword evidence="6" id="KW-0813">Transport</keyword>
<evidence type="ECO:0000256" key="2">
    <source>
        <dbReference type="ARBA" id="ARBA00004429"/>
    </source>
</evidence>
<evidence type="ECO:0000313" key="13">
    <source>
        <dbReference type="EMBL" id="MEL0628709.1"/>
    </source>
</evidence>
<dbReference type="NCBIfam" id="TIGR00056">
    <property type="entry name" value="MlaE family lipid ABC transporter permease subunit"/>
    <property type="match status" value="1"/>
</dbReference>
<evidence type="ECO:0000313" key="14">
    <source>
        <dbReference type="Proteomes" id="UP001369082"/>
    </source>
</evidence>
<keyword evidence="9 12" id="KW-0812">Transmembrane</keyword>
<comment type="subunit">
    <text evidence="4">The complex is composed of two ATP-binding proteins (MlaF), two transmembrane proteins (MlaE), two cytoplasmic solute-binding proteins (MlaB) and six periplasmic solute-binding proteins (MlaD).</text>
</comment>
<dbReference type="EMBL" id="JBAKAZ010000008">
    <property type="protein sequence ID" value="MEL0628709.1"/>
    <property type="molecule type" value="Genomic_DNA"/>
</dbReference>
<dbReference type="PANTHER" id="PTHR30188">
    <property type="entry name" value="ABC TRANSPORTER PERMEASE PROTEIN-RELATED"/>
    <property type="match status" value="1"/>
</dbReference>
<dbReference type="PANTHER" id="PTHR30188:SF4">
    <property type="entry name" value="PROTEIN TRIGALACTOSYLDIACYLGLYCEROL 1, CHLOROPLASTIC"/>
    <property type="match status" value="1"/>
</dbReference>
<evidence type="ECO:0000256" key="1">
    <source>
        <dbReference type="ARBA" id="ARBA00002460"/>
    </source>
</evidence>
<comment type="similarity">
    <text evidence="3 12">Belongs to the MlaE permease family.</text>
</comment>
<evidence type="ECO:0000256" key="6">
    <source>
        <dbReference type="ARBA" id="ARBA00022448"/>
    </source>
</evidence>
<keyword evidence="10 12" id="KW-1133">Transmembrane helix</keyword>
<name>A0ABU9GN77_9GAMM</name>
<feature type="transmembrane region" description="Helical" evidence="12">
    <location>
        <begin position="146"/>
        <end position="170"/>
    </location>
</feature>
<organism evidence="13 14">
    <name type="scientific">Psychromonas aquatilis</name>
    <dbReference type="NCBI Taxonomy" id="2005072"/>
    <lineage>
        <taxon>Bacteria</taxon>
        <taxon>Pseudomonadati</taxon>
        <taxon>Pseudomonadota</taxon>
        <taxon>Gammaproteobacteria</taxon>
        <taxon>Alteromonadales</taxon>
        <taxon>Psychromonadaceae</taxon>
        <taxon>Psychromonas</taxon>
    </lineage>
</organism>
<comment type="subcellular location">
    <subcellularLocation>
        <location evidence="2 12">Cell inner membrane</location>
        <topology evidence="2 12">Multi-pass membrane protein</topology>
    </subcellularLocation>
</comment>
<evidence type="ECO:0000256" key="9">
    <source>
        <dbReference type="ARBA" id="ARBA00022692"/>
    </source>
</evidence>
<dbReference type="Pfam" id="PF02405">
    <property type="entry name" value="MlaE"/>
    <property type="match status" value="1"/>
</dbReference>
<dbReference type="NCBIfam" id="NF033619">
    <property type="entry name" value="perm_MlaE_1"/>
    <property type="match status" value="1"/>
</dbReference>
<comment type="caution">
    <text evidence="13">The sequence shown here is derived from an EMBL/GenBank/DDBJ whole genome shotgun (WGS) entry which is preliminary data.</text>
</comment>
<evidence type="ECO:0000256" key="8">
    <source>
        <dbReference type="ARBA" id="ARBA00022519"/>
    </source>
</evidence>
<comment type="function">
    <text evidence="1">Part of the ABC transporter complex MlaFEDB, which is involved in a phospholipid transport pathway that maintains lipid asymmetry in the outer membrane by retrograde trafficking of phospholipids from the outer membrane to the inner membrane. Probably responsible for the translocation of the substrate across the membrane.</text>
</comment>
<evidence type="ECO:0000256" key="11">
    <source>
        <dbReference type="ARBA" id="ARBA00023136"/>
    </source>
</evidence>
<protein>
    <recommendedName>
        <fullName evidence="5">Intermembrane phospholipid transport system permease protein MlaE</fullName>
    </recommendedName>
</protein>